<dbReference type="GO" id="GO:0097367">
    <property type="term" value="F:carbohydrate derivative binding"/>
    <property type="evidence" value="ECO:0007669"/>
    <property type="project" value="InterPro"/>
</dbReference>
<dbReference type="PANTHER" id="PTHR30514">
    <property type="entry name" value="GLUCOKINASE"/>
    <property type="match status" value="1"/>
</dbReference>
<dbReference type="SUPFAM" id="SSF46689">
    <property type="entry name" value="Homeodomain-like"/>
    <property type="match status" value="1"/>
</dbReference>
<keyword evidence="1" id="KW-0805">Transcription regulation</keyword>
<evidence type="ECO:0000256" key="2">
    <source>
        <dbReference type="ARBA" id="ARBA00023125"/>
    </source>
</evidence>
<dbReference type="Gene3D" id="3.40.50.10490">
    <property type="entry name" value="Glucose-6-phosphate isomerase like protein, domain 1"/>
    <property type="match status" value="1"/>
</dbReference>
<dbReference type="PANTHER" id="PTHR30514:SF1">
    <property type="entry name" value="HTH-TYPE TRANSCRIPTIONAL REGULATOR HEXR-RELATED"/>
    <property type="match status" value="1"/>
</dbReference>
<dbReference type="InterPro" id="IPR047640">
    <property type="entry name" value="RpiR-like"/>
</dbReference>
<evidence type="ECO:0000259" key="4">
    <source>
        <dbReference type="PROSITE" id="PS51071"/>
    </source>
</evidence>
<dbReference type="Gene3D" id="1.10.10.10">
    <property type="entry name" value="Winged helix-like DNA-binding domain superfamily/Winged helix DNA-binding domain"/>
    <property type="match status" value="1"/>
</dbReference>
<dbReference type="OrthoDB" id="370421at2"/>
<dbReference type="InterPro" id="IPR000281">
    <property type="entry name" value="HTH_RpiR"/>
</dbReference>
<comment type="caution">
    <text evidence="6">The sequence shown here is derived from an EMBL/GenBank/DDBJ whole genome shotgun (WGS) entry which is preliminary data.</text>
</comment>
<accession>A0A135I5N4</accession>
<dbReference type="InterPro" id="IPR001347">
    <property type="entry name" value="SIS_dom"/>
</dbReference>
<name>A0A135I5N4_9GAMM</name>
<dbReference type="PROSITE" id="PS51071">
    <property type="entry name" value="HTH_RPIR"/>
    <property type="match status" value="1"/>
</dbReference>
<dbReference type="Pfam" id="PF01418">
    <property type="entry name" value="HTH_6"/>
    <property type="match status" value="1"/>
</dbReference>
<reference evidence="6 7" key="1">
    <citation type="submission" date="2015-11" db="EMBL/GenBank/DDBJ databases">
        <title>Genomic Taxonomy of the Vibrionaceae.</title>
        <authorList>
            <person name="Gomez-Gil B."/>
            <person name="Enciso-Ibarra J."/>
        </authorList>
    </citation>
    <scope>NUCLEOTIDE SEQUENCE [LARGE SCALE GENOMIC DNA]</scope>
    <source>
        <strain evidence="6 7">CAIM 912</strain>
    </source>
</reference>
<protein>
    <submittedName>
        <fullName evidence="6">RpiR family transcriptional regulator</fullName>
    </submittedName>
</protein>
<keyword evidence="3" id="KW-0804">Transcription</keyword>
<evidence type="ECO:0000256" key="1">
    <source>
        <dbReference type="ARBA" id="ARBA00023015"/>
    </source>
</evidence>
<dbReference type="PROSITE" id="PS51464">
    <property type="entry name" value="SIS"/>
    <property type="match status" value="1"/>
</dbReference>
<evidence type="ECO:0000256" key="3">
    <source>
        <dbReference type="ARBA" id="ARBA00023163"/>
    </source>
</evidence>
<dbReference type="GO" id="GO:0003677">
    <property type="term" value="F:DNA binding"/>
    <property type="evidence" value="ECO:0007669"/>
    <property type="project" value="UniProtKB-KW"/>
</dbReference>
<sequence length="283" mass="30650">MNTLVNKVKALLYSTNVNEQKISQFIVDLGFDLAEQSATKVGAQLGISDSSIIRYAKGLGCTGFPDLKLKLAGAAAQQVATQTPSHTIYEEISSSDSTDVILGKSKQLFTDKIEQSLSLIDPEVIDQCAEAILTSGKIVLTGIGASAIVASDINHKLIRTGLNVHFNSDYHSQIVQASLLTEKDLLIVISARGETPEVIVAIEKAKEAGAKVLALTRFGKGKVAQMSDYVLPYSYSETHEQLGMVTSQLLQMVAFDVLFFKLNTLIDQGKMSKALRTIRTIQK</sequence>
<dbReference type="CDD" id="cd05013">
    <property type="entry name" value="SIS_RpiR"/>
    <property type="match status" value="1"/>
</dbReference>
<dbReference type="Proteomes" id="UP000070529">
    <property type="component" value="Unassembled WGS sequence"/>
</dbReference>
<proteinExistence type="predicted"/>
<dbReference type="STRING" id="294935.ATN88_08740"/>
<dbReference type="Pfam" id="PF01380">
    <property type="entry name" value="SIS"/>
    <property type="match status" value="1"/>
</dbReference>
<dbReference type="EMBL" id="LNTY01000050">
    <property type="protein sequence ID" value="KXF80707.1"/>
    <property type="molecule type" value="Genomic_DNA"/>
</dbReference>
<evidence type="ECO:0000259" key="5">
    <source>
        <dbReference type="PROSITE" id="PS51464"/>
    </source>
</evidence>
<keyword evidence="7" id="KW-1185">Reference proteome</keyword>
<dbReference type="InterPro" id="IPR009057">
    <property type="entry name" value="Homeodomain-like_sf"/>
</dbReference>
<dbReference type="GO" id="GO:0003700">
    <property type="term" value="F:DNA-binding transcription factor activity"/>
    <property type="evidence" value="ECO:0007669"/>
    <property type="project" value="InterPro"/>
</dbReference>
<dbReference type="InterPro" id="IPR036388">
    <property type="entry name" value="WH-like_DNA-bd_sf"/>
</dbReference>
<feature type="domain" description="SIS" evidence="5">
    <location>
        <begin position="128"/>
        <end position="268"/>
    </location>
</feature>
<organism evidence="6 7">
    <name type="scientific">Enterovibrio coralii</name>
    <dbReference type="NCBI Taxonomy" id="294935"/>
    <lineage>
        <taxon>Bacteria</taxon>
        <taxon>Pseudomonadati</taxon>
        <taxon>Pseudomonadota</taxon>
        <taxon>Gammaproteobacteria</taxon>
        <taxon>Vibrionales</taxon>
        <taxon>Vibrionaceae</taxon>
        <taxon>Enterovibrio</taxon>
    </lineage>
</organism>
<evidence type="ECO:0000313" key="6">
    <source>
        <dbReference type="EMBL" id="KXF80707.1"/>
    </source>
</evidence>
<keyword evidence="2" id="KW-0238">DNA-binding</keyword>
<dbReference type="SUPFAM" id="SSF53697">
    <property type="entry name" value="SIS domain"/>
    <property type="match status" value="1"/>
</dbReference>
<gene>
    <name evidence="6" type="ORF">ATN88_08740</name>
</gene>
<dbReference type="InterPro" id="IPR035472">
    <property type="entry name" value="RpiR-like_SIS"/>
</dbReference>
<evidence type="ECO:0000313" key="7">
    <source>
        <dbReference type="Proteomes" id="UP000070529"/>
    </source>
</evidence>
<dbReference type="AlphaFoldDB" id="A0A135I5N4"/>
<dbReference type="RefSeq" id="WP_067419292.1">
    <property type="nucleotide sequence ID" value="NZ_LNTY01000050.1"/>
</dbReference>
<dbReference type="InterPro" id="IPR046348">
    <property type="entry name" value="SIS_dom_sf"/>
</dbReference>
<feature type="domain" description="HTH rpiR-type" evidence="4">
    <location>
        <begin position="2"/>
        <end position="78"/>
    </location>
</feature>
<dbReference type="GO" id="GO:1901135">
    <property type="term" value="P:carbohydrate derivative metabolic process"/>
    <property type="evidence" value="ECO:0007669"/>
    <property type="project" value="InterPro"/>
</dbReference>